<accession>A0AAW0I4D2</accession>
<evidence type="ECO:0000313" key="3">
    <source>
        <dbReference type="Proteomes" id="UP001488838"/>
    </source>
</evidence>
<organism evidence="2 3">
    <name type="scientific">Myodes glareolus</name>
    <name type="common">Bank vole</name>
    <name type="synonym">Clethrionomys glareolus</name>
    <dbReference type="NCBI Taxonomy" id="447135"/>
    <lineage>
        <taxon>Eukaryota</taxon>
        <taxon>Metazoa</taxon>
        <taxon>Chordata</taxon>
        <taxon>Craniata</taxon>
        <taxon>Vertebrata</taxon>
        <taxon>Euteleostomi</taxon>
        <taxon>Mammalia</taxon>
        <taxon>Eutheria</taxon>
        <taxon>Euarchontoglires</taxon>
        <taxon>Glires</taxon>
        <taxon>Rodentia</taxon>
        <taxon>Myomorpha</taxon>
        <taxon>Muroidea</taxon>
        <taxon>Cricetidae</taxon>
        <taxon>Arvicolinae</taxon>
        <taxon>Myodes</taxon>
    </lineage>
</organism>
<proteinExistence type="predicted"/>
<keyword evidence="3" id="KW-1185">Reference proteome</keyword>
<comment type="caution">
    <text evidence="2">The sequence shown here is derived from an EMBL/GenBank/DDBJ whole genome shotgun (WGS) entry which is preliminary data.</text>
</comment>
<reference evidence="2 3" key="1">
    <citation type="journal article" date="2023" name="bioRxiv">
        <title>Conserved and derived expression patterns and positive selection on dental genes reveal complex evolutionary context of ever-growing rodent molars.</title>
        <authorList>
            <person name="Calamari Z.T."/>
            <person name="Song A."/>
            <person name="Cohen E."/>
            <person name="Akter M."/>
            <person name="Roy R.D."/>
            <person name="Hallikas O."/>
            <person name="Christensen M.M."/>
            <person name="Li P."/>
            <person name="Marangoni P."/>
            <person name="Jernvall J."/>
            <person name="Klein O.D."/>
        </authorList>
    </citation>
    <scope>NUCLEOTIDE SEQUENCE [LARGE SCALE GENOMIC DNA]</scope>
    <source>
        <strain evidence="2">V071</strain>
    </source>
</reference>
<evidence type="ECO:0000256" key="1">
    <source>
        <dbReference type="SAM" id="MobiDB-lite"/>
    </source>
</evidence>
<dbReference type="EMBL" id="JBBHLL010000225">
    <property type="protein sequence ID" value="KAK7809009.1"/>
    <property type="molecule type" value="Genomic_DNA"/>
</dbReference>
<evidence type="ECO:0000313" key="2">
    <source>
        <dbReference type="EMBL" id="KAK7809009.1"/>
    </source>
</evidence>
<dbReference type="AlphaFoldDB" id="A0AAW0I4D2"/>
<protein>
    <submittedName>
        <fullName evidence="2">Uncharacterized protein</fullName>
    </submittedName>
</protein>
<feature type="region of interest" description="Disordered" evidence="1">
    <location>
        <begin position="70"/>
        <end position="91"/>
    </location>
</feature>
<name>A0AAW0I4D2_MYOGA</name>
<sequence length="91" mass="9893">MAAFIRFRSERNHFFDAWGHSDDSVSCLEEISPLCGASQAKDGEAGMGWVPGSIEHLVFNMEEKARSGKRKAFQEKCSNKGAGQELAGGSL</sequence>
<gene>
    <name evidence="2" type="ORF">U0070_010156</name>
</gene>
<dbReference type="Proteomes" id="UP001488838">
    <property type="component" value="Unassembled WGS sequence"/>
</dbReference>